<dbReference type="PROSITE" id="PS00715">
    <property type="entry name" value="SIGMA70_1"/>
    <property type="match status" value="1"/>
</dbReference>
<dbReference type="InterPro" id="IPR000943">
    <property type="entry name" value="RNA_pol_sigma70"/>
</dbReference>
<evidence type="ECO:0000256" key="2">
    <source>
        <dbReference type="ARBA" id="ARBA00023082"/>
    </source>
</evidence>
<feature type="domain" description="RNA polymerase sigma-70" evidence="6">
    <location>
        <begin position="52"/>
        <end position="65"/>
    </location>
</feature>
<dbReference type="Pfam" id="PF04545">
    <property type="entry name" value="Sigma70_r4"/>
    <property type="match status" value="1"/>
</dbReference>
<evidence type="ECO:0000259" key="7">
    <source>
        <dbReference type="PROSITE" id="PS00716"/>
    </source>
</evidence>
<keyword evidence="4 5" id="KW-0804">Transcription</keyword>
<dbReference type="CDD" id="cd06171">
    <property type="entry name" value="Sigma70_r4"/>
    <property type="match status" value="1"/>
</dbReference>
<dbReference type="NCBIfam" id="NF005413">
    <property type="entry name" value="PRK06986.1"/>
    <property type="match status" value="1"/>
</dbReference>
<dbReference type="InterPro" id="IPR013325">
    <property type="entry name" value="RNA_pol_sigma_r2"/>
</dbReference>
<dbReference type="NCBIfam" id="TIGR02479">
    <property type="entry name" value="FliA_WhiG"/>
    <property type="match status" value="1"/>
</dbReference>
<evidence type="ECO:0000313" key="9">
    <source>
        <dbReference type="Proteomes" id="UP000671879"/>
    </source>
</evidence>
<evidence type="ECO:0000256" key="4">
    <source>
        <dbReference type="ARBA" id="ARBA00023163"/>
    </source>
</evidence>
<dbReference type="Pfam" id="PF04542">
    <property type="entry name" value="Sigma70_r2"/>
    <property type="match status" value="1"/>
</dbReference>
<dbReference type="InterPro" id="IPR014284">
    <property type="entry name" value="RNA_pol_sigma-70_dom"/>
</dbReference>
<evidence type="ECO:0000256" key="3">
    <source>
        <dbReference type="ARBA" id="ARBA00023125"/>
    </source>
</evidence>
<dbReference type="Gene3D" id="1.20.140.160">
    <property type="match status" value="1"/>
</dbReference>
<sequence>MSRESDRELWSDFASDPSAENREKLVVRYLPLVRYVANRMALVPPPGLDYEDLLSFGVFGLLDAMDRFDPRKGFVFQTFAVPRIRGAILDELRRYDWISRSGREKLSRLEEASERLYQSKGAIDEKELMATLEMDEKSYRELLEISGRTYLVSLDDVFLLEEGDVLRGGAVADEGPDAQSLLERDEERSRVASALVDLPERERLLLSLYYYEGLTLKEIGEVLGVTESRVSQLHGKAIAALRGRLRP</sequence>
<name>A0A9Q7AP56_9BACT</name>
<dbReference type="PROSITE" id="PS00716">
    <property type="entry name" value="SIGMA70_2"/>
    <property type="match status" value="1"/>
</dbReference>
<evidence type="ECO:0000256" key="5">
    <source>
        <dbReference type="RuleBase" id="RU362124"/>
    </source>
</evidence>
<organism evidence="8 9">
    <name type="scientific">Aminithiophilus ramosus</name>
    <dbReference type="NCBI Taxonomy" id="3029084"/>
    <lineage>
        <taxon>Bacteria</taxon>
        <taxon>Thermotogati</taxon>
        <taxon>Synergistota</taxon>
        <taxon>Synergistia</taxon>
        <taxon>Synergistales</taxon>
        <taxon>Aminithiophilaceae</taxon>
        <taxon>Aminithiophilus</taxon>
    </lineage>
</organism>
<dbReference type="NCBIfam" id="TIGR02937">
    <property type="entry name" value="sigma70-ECF"/>
    <property type="match status" value="1"/>
</dbReference>
<reference evidence="9" key="1">
    <citation type="submission" date="2021-04" db="EMBL/GenBank/DDBJ databases">
        <title>A novel Synergistetes isolate from a pyrite-forming mixed culture.</title>
        <authorList>
            <person name="Bunk B."/>
            <person name="Sproer C."/>
            <person name="Spring S."/>
            <person name="Pester M."/>
        </authorList>
    </citation>
    <scope>NUCLEOTIDE SEQUENCE [LARGE SCALE GENOMIC DNA]</scope>
    <source>
        <strain evidence="9">J.5.4.2-T.3.5.2</strain>
    </source>
</reference>
<feature type="domain" description="RNA polymerase sigma-70" evidence="7">
    <location>
        <begin position="215"/>
        <end position="241"/>
    </location>
</feature>
<dbReference type="AlphaFoldDB" id="A0A9Q7AP56"/>
<accession>A0A9Q7AP56</accession>
<dbReference type="KEGG" id="aram:KAR29_09775"/>
<dbReference type="InterPro" id="IPR013324">
    <property type="entry name" value="RNA_pol_sigma_r3/r4-like"/>
</dbReference>
<dbReference type="InterPro" id="IPR007630">
    <property type="entry name" value="RNA_pol_sigma70_r4"/>
</dbReference>
<evidence type="ECO:0000259" key="6">
    <source>
        <dbReference type="PROSITE" id="PS00715"/>
    </source>
</evidence>
<dbReference type="SUPFAM" id="SSF88659">
    <property type="entry name" value="Sigma3 and sigma4 domains of RNA polymerase sigma factors"/>
    <property type="match status" value="2"/>
</dbReference>
<proteinExistence type="inferred from homology"/>
<dbReference type="InterPro" id="IPR007627">
    <property type="entry name" value="RNA_pol_sigma70_r2"/>
</dbReference>
<dbReference type="SUPFAM" id="SSF88946">
    <property type="entry name" value="Sigma2 domain of RNA polymerase sigma factors"/>
    <property type="match status" value="1"/>
</dbReference>
<evidence type="ECO:0000256" key="1">
    <source>
        <dbReference type="ARBA" id="ARBA00023015"/>
    </source>
</evidence>
<dbReference type="RefSeq" id="WP_274372810.1">
    <property type="nucleotide sequence ID" value="NZ_CP072943.1"/>
</dbReference>
<gene>
    <name evidence="8" type="ORF">KAR29_09775</name>
</gene>
<dbReference type="GO" id="GO:0016987">
    <property type="term" value="F:sigma factor activity"/>
    <property type="evidence" value="ECO:0007669"/>
    <property type="project" value="UniProtKB-KW"/>
</dbReference>
<dbReference type="EMBL" id="CP072943">
    <property type="protein sequence ID" value="QTX31641.1"/>
    <property type="molecule type" value="Genomic_DNA"/>
</dbReference>
<protein>
    <recommendedName>
        <fullName evidence="5">RNA polymerase sigma factor</fullName>
    </recommendedName>
</protein>
<dbReference type="GO" id="GO:0003899">
    <property type="term" value="F:DNA-directed RNA polymerase activity"/>
    <property type="evidence" value="ECO:0007669"/>
    <property type="project" value="InterPro"/>
</dbReference>
<evidence type="ECO:0000313" key="8">
    <source>
        <dbReference type="EMBL" id="QTX31641.1"/>
    </source>
</evidence>
<dbReference type="PRINTS" id="PR00046">
    <property type="entry name" value="SIGMA70FCT"/>
</dbReference>
<dbReference type="Gene3D" id="1.10.1740.10">
    <property type="match status" value="1"/>
</dbReference>
<dbReference type="InterPro" id="IPR012845">
    <property type="entry name" value="RNA_pol_sigma_FliA_WhiG"/>
</dbReference>
<comment type="similarity">
    <text evidence="5">Belongs to the sigma-70 factor family.</text>
</comment>
<keyword evidence="9" id="KW-1185">Reference proteome</keyword>
<dbReference type="PIRSF" id="PIRSF000770">
    <property type="entry name" value="RNA_pol_sigma-SigE/K"/>
    <property type="match status" value="1"/>
</dbReference>
<dbReference type="Proteomes" id="UP000671879">
    <property type="component" value="Chromosome"/>
</dbReference>
<dbReference type="PANTHER" id="PTHR30385">
    <property type="entry name" value="SIGMA FACTOR F FLAGELLAR"/>
    <property type="match status" value="1"/>
</dbReference>
<keyword evidence="1 5" id="KW-0805">Transcription regulation</keyword>
<dbReference type="GO" id="GO:0006352">
    <property type="term" value="P:DNA-templated transcription initiation"/>
    <property type="evidence" value="ECO:0007669"/>
    <property type="project" value="InterPro"/>
</dbReference>
<comment type="function">
    <text evidence="5">Sigma factors are initiation factors that promote the attachment of RNA polymerase to specific initiation sites and are then released.</text>
</comment>
<dbReference type="PANTHER" id="PTHR30385:SF7">
    <property type="entry name" value="RNA POLYMERASE SIGMA FACTOR FLIA"/>
    <property type="match status" value="1"/>
</dbReference>
<keyword evidence="3 5" id="KW-0238">DNA-binding</keyword>
<keyword evidence="2 5" id="KW-0731">Sigma factor</keyword>
<dbReference type="GO" id="GO:0003677">
    <property type="term" value="F:DNA binding"/>
    <property type="evidence" value="ECO:0007669"/>
    <property type="project" value="UniProtKB-KW"/>
</dbReference>